<evidence type="ECO:0000313" key="2">
    <source>
        <dbReference type="Proteomes" id="UP000094285"/>
    </source>
</evidence>
<dbReference type="AlphaFoldDB" id="A0A1E4SF59"/>
<dbReference type="InterPro" id="IPR021475">
    <property type="entry name" value="Pants/Emi1-like"/>
</dbReference>
<keyword evidence="2" id="KW-1185">Reference proteome</keyword>
<dbReference type="STRING" id="984487.A0A1E4SF59"/>
<dbReference type="GeneID" id="30982085"/>
<dbReference type="EMBL" id="KV453914">
    <property type="protein sequence ID" value="ODV78032.1"/>
    <property type="molecule type" value="Genomic_DNA"/>
</dbReference>
<protein>
    <recommendedName>
        <fullName evidence="3">Early meiotic induction protein 1</fullName>
    </recommendedName>
</protein>
<dbReference type="Pfam" id="PF11326">
    <property type="entry name" value="PANTS-like"/>
    <property type="match status" value="1"/>
</dbReference>
<dbReference type="PANTHER" id="PTHR28052">
    <property type="entry name" value="UPF0545 PROTEIN C22ORF39"/>
    <property type="match status" value="1"/>
</dbReference>
<dbReference type="OrthoDB" id="2017405at2759"/>
<gene>
    <name evidence="1" type="ORF">CANTADRAFT_26984</name>
</gene>
<accession>A0A1E4SF59</accession>
<organism evidence="1 2">
    <name type="scientific">Suhomyces tanzawaensis NRRL Y-17324</name>
    <dbReference type="NCBI Taxonomy" id="984487"/>
    <lineage>
        <taxon>Eukaryota</taxon>
        <taxon>Fungi</taxon>
        <taxon>Dikarya</taxon>
        <taxon>Ascomycota</taxon>
        <taxon>Saccharomycotina</taxon>
        <taxon>Pichiomycetes</taxon>
        <taxon>Debaryomycetaceae</taxon>
        <taxon>Suhomyces</taxon>
    </lineage>
</organism>
<proteinExistence type="predicted"/>
<dbReference type="Proteomes" id="UP000094285">
    <property type="component" value="Unassembled WGS sequence"/>
</dbReference>
<dbReference type="RefSeq" id="XP_020063154.1">
    <property type="nucleotide sequence ID" value="XM_020207948.1"/>
</dbReference>
<reference evidence="2" key="1">
    <citation type="submission" date="2016-05" db="EMBL/GenBank/DDBJ databases">
        <title>Comparative genomics of biotechnologically important yeasts.</title>
        <authorList>
            <consortium name="DOE Joint Genome Institute"/>
            <person name="Riley R."/>
            <person name="Haridas S."/>
            <person name="Wolfe K.H."/>
            <person name="Lopes M.R."/>
            <person name="Hittinger C.T."/>
            <person name="Goker M."/>
            <person name="Salamov A."/>
            <person name="Wisecaver J."/>
            <person name="Long T.M."/>
            <person name="Aerts A.L."/>
            <person name="Barry K."/>
            <person name="Choi C."/>
            <person name="Clum A."/>
            <person name="Coughlan A.Y."/>
            <person name="Deshpande S."/>
            <person name="Douglass A.P."/>
            <person name="Hanson S.J."/>
            <person name="Klenk H.-P."/>
            <person name="Labutti K."/>
            <person name="Lapidus A."/>
            <person name="Lindquist E."/>
            <person name="Lipzen A."/>
            <person name="Meier-Kolthoff J.P."/>
            <person name="Ohm R.A."/>
            <person name="Otillar R.P."/>
            <person name="Pangilinan J."/>
            <person name="Peng Y."/>
            <person name="Rokas A."/>
            <person name="Rosa C.A."/>
            <person name="Scheuner C."/>
            <person name="Sibirny A.A."/>
            <person name="Slot J.C."/>
            <person name="Stielow J.B."/>
            <person name="Sun H."/>
            <person name="Kurtzman C.P."/>
            <person name="Blackwell M."/>
            <person name="Grigoriev I.V."/>
            <person name="Jeffries T.W."/>
        </authorList>
    </citation>
    <scope>NUCLEOTIDE SEQUENCE [LARGE SCALE GENOMIC DNA]</scope>
    <source>
        <strain evidence="2">NRRL Y-17324</strain>
    </source>
</reference>
<evidence type="ECO:0008006" key="3">
    <source>
        <dbReference type="Google" id="ProtNLM"/>
    </source>
</evidence>
<evidence type="ECO:0000313" key="1">
    <source>
        <dbReference type="EMBL" id="ODV78032.1"/>
    </source>
</evidence>
<dbReference type="PANTHER" id="PTHR28052:SF1">
    <property type="entry name" value="UPF0545 PROTEIN C22ORF39"/>
    <property type="match status" value="1"/>
</dbReference>
<sequence length="155" mass="18303">MSQKEEEELNQLMDLFKESPEEAKVRKEEFQKAVVQQADLLDFPANMSVVTALDDLFGCFALGGQVKHYYRYGTYASCQKQREKFWFAIKHGEMYEGKQKPLDELTAREINKRVKIQDFYKQRWIEEKAKGLSEDVWSVRKEKLENPFKGSFSKD</sequence>
<name>A0A1E4SF59_9ASCO</name>